<feature type="region of interest" description="Disordered" evidence="1">
    <location>
        <begin position="1"/>
        <end position="64"/>
    </location>
</feature>
<reference evidence="4" key="1">
    <citation type="submission" date="2025-08" db="UniProtKB">
        <authorList>
            <consortium name="RefSeq"/>
        </authorList>
    </citation>
    <scope>IDENTIFICATION</scope>
</reference>
<dbReference type="GO" id="GO:0005634">
    <property type="term" value="C:nucleus"/>
    <property type="evidence" value="ECO:0007669"/>
    <property type="project" value="TreeGrafter"/>
</dbReference>
<dbReference type="PANTHER" id="PTHR31100">
    <property type="entry name" value="AT-HOOK MOTIF NUCLEAR-LOCALIZED PROTEIN 15"/>
    <property type="match status" value="1"/>
</dbReference>
<dbReference type="CDD" id="cd11378">
    <property type="entry name" value="DUF296"/>
    <property type="match status" value="1"/>
</dbReference>
<dbReference type="InParanoid" id="A0A6I9QXK6"/>
<dbReference type="InterPro" id="IPR005175">
    <property type="entry name" value="PPC_dom"/>
</dbReference>
<evidence type="ECO:0000313" key="4">
    <source>
        <dbReference type="RefSeq" id="XP_010916670.1"/>
    </source>
</evidence>
<proteinExistence type="predicted"/>
<dbReference type="GO" id="GO:0003700">
    <property type="term" value="F:DNA-binding transcription factor activity"/>
    <property type="evidence" value="ECO:0007669"/>
    <property type="project" value="TreeGrafter"/>
</dbReference>
<dbReference type="GO" id="GO:0003680">
    <property type="term" value="F:minor groove of adenine-thymine-rich DNA binding"/>
    <property type="evidence" value="ECO:0007669"/>
    <property type="project" value="InterPro"/>
</dbReference>
<organism evidence="3 4">
    <name type="scientific">Elaeis guineensis var. tenera</name>
    <name type="common">Oil palm</name>
    <dbReference type="NCBI Taxonomy" id="51953"/>
    <lineage>
        <taxon>Eukaryota</taxon>
        <taxon>Viridiplantae</taxon>
        <taxon>Streptophyta</taxon>
        <taxon>Embryophyta</taxon>
        <taxon>Tracheophyta</taxon>
        <taxon>Spermatophyta</taxon>
        <taxon>Magnoliopsida</taxon>
        <taxon>Liliopsida</taxon>
        <taxon>Arecaceae</taxon>
        <taxon>Arecoideae</taxon>
        <taxon>Cocoseae</taxon>
        <taxon>Elaeidinae</taxon>
        <taxon>Elaeis</taxon>
    </lineage>
</organism>
<dbReference type="PROSITE" id="PS51742">
    <property type="entry name" value="PPC"/>
    <property type="match status" value="1"/>
</dbReference>
<dbReference type="Gene3D" id="3.30.1330.80">
    <property type="entry name" value="Hypothetical protein, similar to alpha- acetolactate decarboxylase, domain 2"/>
    <property type="match status" value="1"/>
</dbReference>
<evidence type="ECO:0000313" key="3">
    <source>
        <dbReference type="Proteomes" id="UP000504607"/>
    </source>
</evidence>
<feature type="compositionally biased region" description="Basic and acidic residues" evidence="1">
    <location>
        <begin position="233"/>
        <end position="246"/>
    </location>
</feature>
<protein>
    <submittedName>
        <fullName evidence="4">AT-hook motif nuclear-localized protein 28</fullName>
    </submittedName>
</protein>
<sequence length="302" mass="31477">MKCYSEEVDSRSCGEFKKQKKTAEELGSRRGGGKEGDGSSNEVVKRRRGRPSGSKNKPQPPVVITREFTDSSPAMRPHVLEIPAGHDVAASLAAFSRRRALGLCVLAASGPVANVTLRQSPFPVEGSPSAAAAVVTFGGRFDILSISATFFPPSLPAAAGGLGGGFSVSLGGPHGRVVGGMVAGPLVAAGTVVVVAAGFAEPTFDRLPVEEETAGSASASLSAAGGSGGGDEVAARPHHDEDDHDEEAQYHYQHDHFHRHHHHGSSDGTPIYAGHFPPDVLWTPTARSPHLPPPPPPPYRFT</sequence>
<feature type="region of interest" description="Disordered" evidence="1">
    <location>
        <begin position="283"/>
        <end position="302"/>
    </location>
</feature>
<dbReference type="RefSeq" id="XP_010916670.1">
    <property type="nucleotide sequence ID" value="XM_010918368.3"/>
</dbReference>
<accession>A0A6I9QXK6</accession>
<feature type="domain" description="PPC" evidence="2">
    <location>
        <begin position="72"/>
        <end position="220"/>
    </location>
</feature>
<dbReference type="PANTHER" id="PTHR31100:SF69">
    <property type="entry name" value="AT-HOOK MOTIF NUCLEAR-LOCALIZED PROTEIN 17-RELATED"/>
    <property type="match status" value="1"/>
</dbReference>
<feature type="region of interest" description="Disordered" evidence="1">
    <location>
        <begin position="210"/>
        <end position="246"/>
    </location>
</feature>
<feature type="compositionally biased region" description="Basic and acidic residues" evidence="1">
    <location>
        <begin position="1"/>
        <end position="37"/>
    </location>
</feature>
<dbReference type="Pfam" id="PF03479">
    <property type="entry name" value="PCC"/>
    <property type="match status" value="1"/>
</dbReference>
<dbReference type="SUPFAM" id="SSF117856">
    <property type="entry name" value="AF0104/ALDC/Ptd012-like"/>
    <property type="match status" value="1"/>
</dbReference>
<dbReference type="InterPro" id="IPR014476">
    <property type="entry name" value="AHL15-29"/>
</dbReference>
<dbReference type="GeneID" id="105041400"/>
<dbReference type="KEGG" id="egu:105041400"/>
<dbReference type="AlphaFoldDB" id="A0A6I9QXK6"/>
<evidence type="ECO:0000259" key="2">
    <source>
        <dbReference type="PROSITE" id="PS51742"/>
    </source>
</evidence>
<dbReference type="OrthoDB" id="783491at2759"/>
<feature type="compositionally biased region" description="Pro residues" evidence="1">
    <location>
        <begin position="290"/>
        <end position="302"/>
    </location>
</feature>
<dbReference type="Proteomes" id="UP000504607">
    <property type="component" value="Chromosome 3"/>
</dbReference>
<gene>
    <name evidence="4" type="primary">LOC105041400</name>
</gene>
<evidence type="ECO:0000256" key="1">
    <source>
        <dbReference type="SAM" id="MobiDB-lite"/>
    </source>
</evidence>
<keyword evidence="3" id="KW-1185">Reference proteome</keyword>
<feature type="compositionally biased region" description="Low complexity" evidence="1">
    <location>
        <begin position="214"/>
        <end position="224"/>
    </location>
</feature>
<name>A0A6I9QXK6_ELAGV</name>